<dbReference type="InterPro" id="IPR045861">
    <property type="entry name" value="CorA_cytoplasmic_dom"/>
</dbReference>
<feature type="transmembrane region" description="Helical" evidence="8">
    <location>
        <begin position="298"/>
        <end position="320"/>
    </location>
</feature>
<proteinExistence type="inferred from homology"/>
<protein>
    <recommendedName>
        <fullName evidence="8">Magnesium transport protein CorA</fullName>
    </recommendedName>
</protein>
<keyword evidence="9" id="KW-0175">Coiled coil</keyword>
<reference evidence="10 11" key="2">
    <citation type="journal article" date="2011" name="J. Bacteriol.">
        <title>Genomes of three methylotrophs from a single niche uncover genetic and metabolic divergence of Methylophilaceae.</title>
        <authorList>
            <person name="Lapidus A."/>
            <person name="Clum A."/>
            <person name="Labutti K."/>
            <person name="Kaluzhnaya M.G."/>
            <person name="Lim S."/>
            <person name="Beck D.A."/>
            <person name="Glavina Del Rio T."/>
            <person name="Nolan M."/>
            <person name="Mavromatis K."/>
            <person name="Huntemann M."/>
            <person name="Lucas S."/>
            <person name="Lidstrom M.E."/>
            <person name="Ivanova N."/>
            <person name="Chistoserdova L."/>
        </authorList>
    </citation>
    <scope>NUCLEOTIDE SEQUENCE [LARGE SCALE GENOMIC DNA]</scope>
    <source>
        <strain evidence="10 11">SIP3-4</strain>
    </source>
</reference>
<dbReference type="Proteomes" id="UP000002743">
    <property type="component" value="Chromosome"/>
</dbReference>
<evidence type="ECO:0000256" key="6">
    <source>
        <dbReference type="ARBA" id="ARBA00022989"/>
    </source>
</evidence>
<comment type="subcellular location">
    <subcellularLocation>
        <location evidence="1">Cell membrane</location>
        <topology evidence="1">Multi-pass membrane protein</topology>
    </subcellularLocation>
    <subcellularLocation>
        <location evidence="8">Membrane</location>
        <topology evidence="8">Multi-pass membrane protein</topology>
    </subcellularLocation>
</comment>
<dbReference type="KEGG" id="mei:Msip34_0647"/>
<dbReference type="Pfam" id="PF01544">
    <property type="entry name" value="CorA"/>
    <property type="match status" value="1"/>
</dbReference>
<evidence type="ECO:0000256" key="4">
    <source>
        <dbReference type="ARBA" id="ARBA00022475"/>
    </source>
</evidence>
<dbReference type="GO" id="GO:0050897">
    <property type="term" value="F:cobalt ion binding"/>
    <property type="evidence" value="ECO:0007669"/>
    <property type="project" value="TreeGrafter"/>
</dbReference>
<dbReference type="GO" id="GO:0015087">
    <property type="term" value="F:cobalt ion transmembrane transporter activity"/>
    <property type="evidence" value="ECO:0007669"/>
    <property type="project" value="UniProtKB-UniRule"/>
</dbReference>
<dbReference type="AlphaFoldDB" id="C6X9S5"/>
<feature type="transmembrane region" description="Helical" evidence="8">
    <location>
        <begin position="332"/>
        <end position="351"/>
    </location>
</feature>
<dbReference type="GO" id="GO:0000287">
    <property type="term" value="F:magnesium ion binding"/>
    <property type="evidence" value="ECO:0007669"/>
    <property type="project" value="TreeGrafter"/>
</dbReference>
<dbReference type="OrthoDB" id="9803416at2"/>
<evidence type="ECO:0000313" key="11">
    <source>
        <dbReference type="Proteomes" id="UP000002743"/>
    </source>
</evidence>
<evidence type="ECO:0000256" key="9">
    <source>
        <dbReference type="SAM" id="Coils"/>
    </source>
</evidence>
<dbReference type="InterPro" id="IPR002523">
    <property type="entry name" value="MgTranspt_CorA/ZnTranspt_ZntB"/>
</dbReference>
<keyword evidence="8" id="KW-0406">Ion transport</keyword>
<dbReference type="InterPro" id="IPR045863">
    <property type="entry name" value="CorA_TM1_TM2"/>
</dbReference>
<evidence type="ECO:0000256" key="8">
    <source>
        <dbReference type="RuleBase" id="RU362010"/>
    </source>
</evidence>
<keyword evidence="4 8" id="KW-1003">Cell membrane</keyword>
<dbReference type="STRING" id="582744.Msip34_0647"/>
<dbReference type="Gene3D" id="1.20.58.340">
    <property type="entry name" value="Magnesium transport protein CorA, transmembrane region"/>
    <property type="match status" value="2"/>
</dbReference>
<gene>
    <name evidence="8" type="primary">corA</name>
    <name evidence="10" type="ordered locus">Msip34_0647</name>
</gene>
<dbReference type="SUPFAM" id="SSF144083">
    <property type="entry name" value="Magnesium transport protein CorA, transmembrane region"/>
    <property type="match status" value="1"/>
</dbReference>
<evidence type="ECO:0000256" key="5">
    <source>
        <dbReference type="ARBA" id="ARBA00022692"/>
    </source>
</evidence>
<dbReference type="GO" id="GO:0005886">
    <property type="term" value="C:plasma membrane"/>
    <property type="evidence" value="ECO:0007669"/>
    <property type="project" value="UniProtKB-SubCell"/>
</dbReference>
<keyword evidence="8" id="KW-0460">Magnesium</keyword>
<dbReference type="InterPro" id="IPR004488">
    <property type="entry name" value="Mg/Co-transport_prot_CorA"/>
</dbReference>
<name>C6X9S5_METGS</name>
<organism evidence="10 11">
    <name type="scientific">Methylovorus glucosotrophus (strain SIP3-4)</name>
    <dbReference type="NCBI Taxonomy" id="582744"/>
    <lineage>
        <taxon>Bacteria</taxon>
        <taxon>Pseudomonadati</taxon>
        <taxon>Pseudomonadota</taxon>
        <taxon>Betaproteobacteria</taxon>
        <taxon>Nitrosomonadales</taxon>
        <taxon>Methylophilaceae</taxon>
        <taxon>Methylovorus</taxon>
    </lineage>
</organism>
<dbReference type="Gene3D" id="3.30.460.20">
    <property type="entry name" value="CorA soluble domain-like"/>
    <property type="match status" value="1"/>
</dbReference>
<feature type="coiled-coil region" evidence="9">
    <location>
        <begin position="183"/>
        <end position="210"/>
    </location>
</feature>
<accession>C6X9S5</accession>
<evidence type="ECO:0000256" key="7">
    <source>
        <dbReference type="ARBA" id="ARBA00023136"/>
    </source>
</evidence>
<comment type="function">
    <text evidence="8">Mediates influx of magnesium ions.</text>
</comment>
<dbReference type="GO" id="GO:0015095">
    <property type="term" value="F:magnesium ion transmembrane transporter activity"/>
    <property type="evidence" value="ECO:0007669"/>
    <property type="project" value="UniProtKB-UniRule"/>
</dbReference>
<keyword evidence="3 8" id="KW-0813">Transport</keyword>
<keyword evidence="6 8" id="KW-1133">Transmembrane helix</keyword>
<dbReference type="FunFam" id="1.20.58.340:FF:000012">
    <property type="entry name" value="Magnesium transport protein CorA"/>
    <property type="match status" value="1"/>
</dbReference>
<comment type="similarity">
    <text evidence="2 8">Belongs to the CorA metal ion transporter (MIT) (TC 1.A.35) family.</text>
</comment>
<dbReference type="CDD" id="cd12828">
    <property type="entry name" value="TmCorA-like_1"/>
    <property type="match status" value="1"/>
</dbReference>
<dbReference type="HOGENOM" id="CLU_007127_0_0_4"/>
<dbReference type="NCBIfam" id="TIGR00383">
    <property type="entry name" value="corA"/>
    <property type="match status" value="1"/>
</dbReference>
<keyword evidence="11" id="KW-1185">Reference proteome</keyword>
<dbReference type="eggNOG" id="COG0598">
    <property type="taxonomic scope" value="Bacteria"/>
</dbReference>
<dbReference type="RefSeq" id="WP_015829508.1">
    <property type="nucleotide sequence ID" value="NC_012969.1"/>
</dbReference>
<evidence type="ECO:0000256" key="2">
    <source>
        <dbReference type="ARBA" id="ARBA00009765"/>
    </source>
</evidence>
<dbReference type="PANTHER" id="PTHR46494:SF1">
    <property type="entry name" value="CORA FAMILY METAL ION TRANSPORTER (EUROFUNG)"/>
    <property type="match status" value="1"/>
</dbReference>
<reference evidence="11" key="1">
    <citation type="submission" date="2009-07" db="EMBL/GenBank/DDBJ databases">
        <title>Complete sequence of chromosome of Methylovorus sp. SIP3-4.</title>
        <authorList>
            <person name="Lucas S."/>
            <person name="Copeland A."/>
            <person name="Lapidus A."/>
            <person name="Glavina del Rio T."/>
            <person name="Tice H."/>
            <person name="Bruce D."/>
            <person name="Goodwin L."/>
            <person name="Pitluck S."/>
            <person name="Clum A."/>
            <person name="Larimer F."/>
            <person name="Land M."/>
            <person name="Hauser L."/>
            <person name="Kyrpides N."/>
            <person name="Mikhailova N."/>
            <person name="Kayluzhnaya M."/>
            <person name="Chistoserdova L."/>
        </authorList>
    </citation>
    <scope>NUCLEOTIDE SEQUENCE [LARGE SCALE GENOMIC DNA]</scope>
    <source>
        <strain evidence="11">SIP3-4</strain>
    </source>
</reference>
<keyword evidence="7 8" id="KW-0472">Membrane</keyword>
<dbReference type="EMBL" id="CP001674">
    <property type="protein sequence ID" value="ACT49895.1"/>
    <property type="molecule type" value="Genomic_DNA"/>
</dbReference>
<dbReference type="PANTHER" id="PTHR46494">
    <property type="entry name" value="CORA FAMILY METAL ION TRANSPORTER (EUROFUNG)"/>
    <property type="match status" value="1"/>
</dbReference>
<keyword evidence="5 8" id="KW-0812">Transmembrane</keyword>
<dbReference type="SUPFAM" id="SSF143865">
    <property type="entry name" value="CorA soluble domain-like"/>
    <property type="match status" value="1"/>
</dbReference>
<evidence type="ECO:0000256" key="3">
    <source>
        <dbReference type="ARBA" id="ARBA00022448"/>
    </source>
</evidence>
<evidence type="ECO:0000256" key="1">
    <source>
        <dbReference type="ARBA" id="ARBA00004651"/>
    </source>
</evidence>
<sequence length="359" mass="41403">MASKKHRKSRLKKAGAAPGTLVYIGDIKTQQPAIHILEYGAESLHEKQLTQAELAHYQRPPSCKLWLNVYGLHETSLIAELGKCFGLHPLVMEDILNTNQRPKVESYGDYLYIVLHHVAYDSVSDQLQTEQISIILGRDYVLTFQERPTGCFEPVRERLRNGRVHIREAGTDYLAYALLDAAVDQYFSTLEKLGDECEELEEQLLHAPNNQHLLQLHKLKGQSMELRRSIWPLREAVNQLVRNDDKFFAVENVVFLRDVYDHTIHLIESLEAIRDQLGSMLDIYMSSISNRVNMEVRALTVVTMLFMPATLITGIFGMNFDSMPWLKNPNGFWWTLCVMAFVASSMGLLFWRRQWLSRH</sequence>
<evidence type="ECO:0000313" key="10">
    <source>
        <dbReference type="EMBL" id="ACT49895.1"/>
    </source>
</evidence>